<dbReference type="PhylomeDB" id="B4HQ22"/>
<reference evidence="2 3" key="1">
    <citation type="journal article" date="2007" name="Nature">
        <title>Evolution of genes and genomes on the Drosophila phylogeny.</title>
        <authorList>
            <consortium name="Drosophila 12 Genomes Consortium"/>
            <person name="Clark A.G."/>
            <person name="Eisen M.B."/>
            <person name="Smith D.R."/>
            <person name="Bergman C.M."/>
            <person name="Oliver B."/>
            <person name="Markow T.A."/>
            <person name="Kaufman T.C."/>
            <person name="Kellis M."/>
            <person name="Gelbart W."/>
            <person name="Iyer V.N."/>
            <person name="Pollard D.A."/>
            <person name="Sackton T.B."/>
            <person name="Larracuente A.M."/>
            <person name="Singh N.D."/>
            <person name="Abad J.P."/>
            <person name="Abt D.N."/>
            <person name="Adryan B."/>
            <person name="Aguade M."/>
            <person name="Akashi H."/>
            <person name="Anderson W.W."/>
            <person name="Aquadro C.F."/>
            <person name="Ardell D.H."/>
            <person name="Arguello R."/>
            <person name="Artieri C.G."/>
            <person name="Barbash D.A."/>
            <person name="Barker D."/>
            <person name="Barsanti P."/>
            <person name="Batterham P."/>
            <person name="Batzoglou S."/>
            <person name="Begun D."/>
            <person name="Bhutkar A."/>
            <person name="Blanco E."/>
            <person name="Bosak S.A."/>
            <person name="Bradley R.K."/>
            <person name="Brand A.D."/>
            <person name="Brent M.R."/>
            <person name="Brooks A.N."/>
            <person name="Brown R.H."/>
            <person name="Butlin R.K."/>
            <person name="Caggese C."/>
            <person name="Calvi B.R."/>
            <person name="Bernardo de Carvalho A."/>
            <person name="Caspi A."/>
            <person name="Castrezana S."/>
            <person name="Celniker S.E."/>
            <person name="Chang J.L."/>
            <person name="Chapple C."/>
            <person name="Chatterji S."/>
            <person name="Chinwalla A."/>
            <person name="Civetta A."/>
            <person name="Clifton S.W."/>
            <person name="Comeron J.M."/>
            <person name="Costello J.C."/>
            <person name="Coyne J.A."/>
            <person name="Daub J."/>
            <person name="David R.G."/>
            <person name="Delcher A.L."/>
            <person name="Delehaunty K."/>
            <person name="Do C.B."/>
            <person name="Ebling H."/>
            <person name="Edwards K."/>
            <person name="Eickbush T."/>
            <person name="Evans J.D."/>
            <person name="Filipski A."/>
            <person name="Findeiss S."/>
            <person name="Freyhult E."/>
            <person name="Fulton L."/>
            <person name="Fulton R."/>
            <person name="Garcia A.C."/>
            <person name="Gardiner A."/>
            <person name="Garfield D.A."/>
            <person name="Garvin B.E."/>
            <person name="Gibson G."/>
            <person name="Gilbert D."/>
            <person name="Gnerre S."/>
            <person name="Godfrey J."/>
            <person name="Good R."/>
            <person name="Gotea V."/>
            <person name="Gravely B."/>
            <person name="Greenberg A.J."/>
            <person name="Griffiths-Jones S."/>
            <person name="Gross S."/>
            <person name="Guigo R."/>
            <person name="Gustafson E.A."/>
            <person name="Haerty W."/>
            <person name="Hahn M.W."/>
            <person name="Halligan D.L."/>
            <person name="Halpern A.L."/>
            <person name="Halter G.M."/>
            <person name="Han M.V."/>
            <person name="Heger A."/>
            <person name="Hillier L."/>
            <person name="Hinrichs A.S."/>
            <person name="Holmes I."/>
            <person name="Hoskins R.A."/>
            <person name="Hubisz M.J."/>
            <person name="Hultmark D."/>
            <person name="Huntley M.A."/>
            <person name="Jaffe D.B."/>
            <person name="Jagadeeshan S."/>
            <person name="Jeck W.R."/>
            <person name="Johnson J."/>
            <person name="Jones C.D."/>
            <person name="Jordan W.C."/>
            <person name="Karpen G.H."/>
            <person name="Kataoka E."/>
            <person name="Keightley P.D."/>
            <person name="Kheradpour P."/>
            <person name="Kirkness E.F."/>
            <person name="Koerich L.B."/>
            <person name="Kristiansen K."/>
            <person name="Kudrna D."/>
            <person name="Kulathinal R.J."/>
            <person name="Kumar S."/>
            <person name="Kwok R."/>
            <person name="Lander E."/>
            <person name="Langley C.H."/>
            <person name="Lapoint R."/>
            <person name="Lazzaro B.P."/>
            <person name="Lee S.J."/>
            <person name="Levesque L."/>
            <person name="Li R."/>
            <person name="Lin C.F."/>
            <person name="Lin M.F."/>
            <person name="Lindblad-Toh K."/>
            <person name="Llopart A."/>
            <person name="Long M."/>
            <person name="Low L."/>
            <person name="Lozovsky E."/>
            <person name="Lu J."/>
            <person name="Luo M."/>
            <person name="Machado C.A."/>
            <person name="Makalowski W."/>
            <person name="Marzo M."/>
            <person name="Matsuda M."/>
            <person name="Matzkin L."/>
            <person name="McAllister B."/>
            <person name="McBride C.S."/>
            <person name="McKernan B."/>
            <person name="McKernan K."/>
            <person name="Mendez-Lago M."/>
            <person name="Minx P."/>
            <person name="Mollenhauer M.U."/>
            <person name="Montooth K."/>
            <person name="Mount S.M."/>
            <person name="Mu X."/>
            <person name="Myers E."/>
            <person name="Negre B."/>
            <person name="Newfeld S."/>
            <person name="Nielsen R."/>
            <person name="Noor M.A."/>
            <person name="O'Grady P."/>
            <person name="Pachter L."/>
            <person name="Papaceit M."/>
            <person name="Parisi M.J."/>
            <person name="Parisi M."/>
            <person name="Parts L."/>
            <person name="Pedersen J.S."/>
            <person name="Pesole G."/>
            <person name="Phillippy A.M."/>
            <person name="Ponting C.P."/>
            <person name="Pop M."/>
            <person name="Porcelli D."/>
            <person name="Powell J.R."/>
            <person name="Prohaska S."/>
            <person name="Pruitt K."/>
            <person name="Puig M."/>
            <person name="Quesneville H."/>
            <person name="Ram K.R."/>
            <person name="Rand D."/>
            <person name="Rasmussen M.D."/>
            <person name="Reed L.K."/>
            <person name="Reenan R."/>
            <person name="Reily A."/>
            <person name="Remington K.A."/>
            <person name="Rieger T.T."/>
            <person name="Ritchie M.G."/>
            <person name="Robin C."/>
            <person name="Rogers Y.H."/>
            <person name="Rohde C."/>
            <person name="Rozas J."/>
            <person name="Rubenfield M.J."/>
            <person name="Ruiz A."/>
            <person name="Russo S."/>
            <person name="Salzberg S.L."/>
            <person name="Sanchez-Gracia A."/>
            <person name="Saranga D.J."/>
            <person name="Sato H."/>
            <person name="Schaeffer S.W."/>
            <person name="Schatz M.C."/>
            <person name="Schlenke T."/>
            <person name="Schwartz R."/>
            <person name="Segarra C."/>
            <person name="Singh R.S."/>
            <person name="Sirot L."/>
            <person name="Sirota M."/>
            <person name="Sisneros N.B."/>
            <person name="Smith C.D."/>
            <person name="Smith T.F."/>
            <person name="Spieth J."/>
            <person name="Stage D.E."/>
            <person name="Stark A."/>
            <person name="Stephan W."/>
            <person name="Strausberg R.L."/>
            <person name="Strempel S."/>
            <person name="Sturgill D."/>
            <person name="Sutton G."/>
            <person name="Sutton G.G."/>
            <person name="Tao W."/>
            <person name="Teichmann S."/>
            <person name="Tobari Y.N."/>
            <person name="Tomimura Y."/>
            <person name="Tsolas J.M."/>
            <person name="Valente V.L."/>
            <person name="Venter E."/>
            <person name="Venter J.C."/>
            <person name="Vicario S."/>
            <person name="Vieira F.G."/>
            <person name="Vilella A.J."/>
            <person name="Villasante A."/>
            <person name="Walenz B."/>
            <person name="Wang J."/>
            <person name="Wasserman M."/>
            <person name="Watts T."/>
            <person name="Wilson D."/>
            <person name="Wilson R.K."/>
            <person name="Wing R.A."/>
            <person name="Wolfner M.F."/>
            <person name="Wong A."/>
            <person name="Wong G.K."/>
            <person name="Wu C.I."/>
            <person name="Wu G."/>
            <person name="Yamamoto D."/>
            <person name="Yang H.P."/>
            <person name="Yang S.P."/>
            <person name="Yorke J.A."/>
            <person name="Yoshida K."/>
            <person name="Zdobnov E."/>
            <person name="Zhang P."/>
            <person name="Zhang Y."/>
            <person name="Zimin A.V."/>
            <person name="Baldwin J."/>
            <person name="Abdouelleil A."/>
            <person name="Abdulkadir J."/>
            <person name="Abebe A."/>
            <person name="Abera B."/>
            <person name="Abreu J."/>
            <person name="Acer S.C."/>
            <person name="Aftuck L."/>
            <person name="Alexander A."/>
            <person name="An P."/>
            <person name="Anderson E."/>
            <person name="Anderson S."/>
            <person name="Arachi H."/>
            <person name="Azer M."/>
            <person name="Bachantsang P."/>
            <person name="Barry A."/>
            <person name="Bayul T."/>
            <person name="Berlin A."/>
            <person name="Bessette D."/>
            <person name="Bloom T."/>
            <person name="Blye J."/>
            <person name="Boguslavskiy L."/>
            <person name="Bonnet C."/>
            <person name="Boukhgalter B."/>
            <person name="Bourzgui I."/>
            <person name="Brown A."/>
            <person name="Cahill P."/>
            <person name="Channer S."/>
            <person name="Cheshatsang Y."/>
            <person name="Chuda L."/>
            <person name="Citroen M."/>
            <person name="Collymore A."/>
            <person name="Cooke P."/>
            <person name="Costello M."/>
            <person name="D'Aco K."/>
            <person name="Daza R."/>
            <person name="De Haan G."/>
            <person name="DeGray S."/>
            <person name="DeMaso C."/>
            <person name="Dhargay N."/>
            <person name="Dooley K."/>
            <person name="Dooley E."/>
            <person name="Doricent M."/>
            <person name="Dorje P."/>
            <person name="Dorjee K."/>
            <person name="Dupes A."/>
            <person name="Elong R."/>
            <person name="Falk J."/>
            <person name="Farina A."/>
            <person name="Faro S."/>
            <person name="Ferguson D."/>
            <person name="Fisher S."/>
            <person name="Foley C.D."/>
            <person name="Franke A."/>
            <person name="Friedrich D."/>
            <person name="Gadbois L."/>
            <person name="Gearin G."/>
            <person name="Gearin C.R."/>
            <person name="Giannoukos G."/>
            <person name="Goode T."/>
            <person name="Graham J."/>
            <person name="Grandbois E."/>
            <person name="Grewal S."/>
            <person name="Gyaltsen K."/>
            <person name="Hafez N."/>
            <person name="Hagos B."/>
            <person name="Hall J."/>
            <person name="Henson C."/>
            <person name="Hollinger A."/>
            <person name="Honan T."/>
            <person name="Huard M.D."/>
            <person name="Hughes L."/>
            <person name="Hurhula B."/>
            <person name="Husby M.E."/>
            <person name="Kamat A."/>
            <person name="Kanga B."/>
            <person name="Kashin S."/>
            <person name="Khazanovich D."/>
            <person name="Kisner P."/>
            <person name="Lance K."/>
            <person name="Lara M."/>
            <person name="Lee W."/>
            <person name="Lennon N."/>
            <person name="Letendre F."/>
            <person name="LeVine R."/>
            <person name="Lipovsky A."/>
            <person name="Liu X."/>
            <person name="Liu J."/>
            <person name="Liu S."/>
            <person name="Lokyitsang T."/>
            <person name="Lokyitsang Y."/>
            <person name="Lubonja R."/>
            <person name="Lui A."/>
            <person name="MacDonald P."/>
            <person name="Magnisalis V."/>
            <person name="Maru K."/>
            <person name="Matthews C."/>
            <person name="McCusker W."/>
            <person name="McDonough S."/>
            <person name="Mehta T."/>
            <person name="Meldrim J."/>
            <person name="Meneus L."/>
            <person name="Mihai O."/>
            <person name="Mihalev A."/>
            <person name="Mihova T."/>
            <person name="Mittelman R."/>
            <person name="Mlenga V."/>
            <person name="Montmayeur A."/>
            <person name="Mulrain L."/>
            <person name="Navidi A."/>
            <person name="Naylor J."/>
            <person name="Negash T."/>
            <person name="Nguyen T."/>
            <person name="Nguyen N."/>
            <person name="Nicol R."/>
            <person name="Norbu C."/>
            <person name="Norbu N."/>
            <person name="Novod N."/>
            <person name="O'Neill B."/>
            <person name="Osman S."/>
            <person name="Markiewicz E."/>
            <person name="Oyono O.L."/>
            <person name="Patti C."/>
            <person name="Phunkhang P."/>
            <person name="Pierre F."/>
            <person name="Priest M."/>
            <person name="Raghuraman S."/>
            <person name="Rege F."/>
            <person name="Reyes R."/>
            <person name="Rise C."/>
            <person name="Rogov P."/>
            <person name="Ross K."/>
            <person name="Ryan E."/>
            <person name="Settipalli S."/>
            <person name="Shea T."/>
            <person name="Sherpa N."/>
            <person name="Shi L."/>
            <person name="Shih D."/>
            <person name="Sparrow T."/>
            <person name="Spaulding J."/>
            <person name="Stalker J."/>
            <person name="Stange-Thomann N."/>
            <person name="Stavropoulos S."/>
            <person name="Stone C."/>
            <person name="Strader C."/>
            <person name="Tesfaye S."/>
            <person name="Thomson T."/>
            <person name="Thoulutsang Y."/>
            <person name="Thoulutsang D."/>
            <person name="Topham K."/>
            <person name="Topping I."/>
            <person name="Tsamla T."/>
            <person name="Vassiliev H."/>
            <person name="Vo A."/>
            <person name="Wangchuk T."/>
            <person name="Wangdi T."/>
            <person name="Weiand M."/>
            <person name="Wilkinson J."/>
            <person name="Wilson A."/>
            <person name="Yadav S."/>
            <person name="Young G."/>
            <person name="Yu Q."/>
            <person name="Zembek L."/>
            <person name="Zhong D."/>
            <person name="Zimmer A."/>
            <person name="Zwirko Z."/>
            <person name="Jaffe D.B."/>
            <person name="Alvarez P."/>
            <person name="Brockman W."/>
            <person name="Butler J."/>
            <person name="Chin C."/>
            <person name="Gnerre S."/>
            <person name="Grabherr M."/>
            <person name="Kleber M."/>
            <person name="Mauceli E."/>
            <person name="MacCallum I."/>
        </authorList>
    </citation>
    <scope>NUCLEOTIDE SEQUENCE [LARGE SCALE GENOMIC DNA]</scope>
    <source>
        <strain evidence="3">Rob3c / Tucson 14021-0248.25</strain>
    </source>
</reference>
<feature type="transmembrane region" description="Helical" evidence="1">
    <location>
        <begin position="79"/>
        <end position="102"/>
    </location>
</feature>
<feature type="transmembrane region" description="Helical" evidence="1">
    <location>
        <begin position="48"/>
        <end position="73"/>
    </location>
</feature>
<name>B4HQ22_DROSE</name>
<dbReference type="EMBL" id="CH480816">
    <property type="protein sequence ID" value="EDW47685.1"/>
    <property type="molecule type" value="Genomic_DNA"/>
</dbReference>
<evidence type="ECO:0000313" key="3">
    <source>
        <dbReference type="Proteomes" id="UP000001292"/>
    </source>
</evidence>
<gene>
    <name evidence="2" type="primary">Dsec\GM20303</name>
    <name evidence="2" type="ORF">Dsec_GM20303</name>
</gene>
<keyword evidence="1" id="KW-0812">Transmembrane</keyword>
<sequence>MGIPTIKKCCCLELKWGALIAVVVDWLFAGAILGQTMYFKDHDGGMNIVWFVVALVHIAHIVCIILVLVSLCVPNKKLVAPYLITAIIRVIIDIILFIFACIKLGDRDILGLVLIIIGIILAVILWIVVFSWYKKLGGSADI</sequence>
<dbReference type="HOGENOM" id="CLU_1857337_0_0_1"/>
<keyword evidence="3" id="KW-1185">Reference proteome</keyword>
<proteinExistence type="predicted"/>
<dbReference type="OMA" id="CVYSWFK"/>
<evidence type="ECO:0000256" key="1">
    <source>
        <dbReference type="SAM" id="Phobius"/>
    </source>
</evidence>
<dbReference type="AlphaFoldDB" id="B4HQ22"/>
<feature type="transmembrane region" description="Helical" evidence="1">
    <location>
        <begin position="16"/>
        <end position="36"/>
    </location>
</feature>
<organism evidence="3">
    <name type="scientific">Drosophila sechellia</name>
    <name type="common">Fruit fly</name>
    <dbReference type="NCBI Taxonomy" id="7238"/>
    <lineage>
        <taxon>Eukaryota</taxon>
        <taxon>Metazoa</taxon>
        <taxon>Ecdysozoa</taxon>
        <taxon>Arthropoda</taxon>
        <taxon>Hexapoda</taxon>
        <taxon>Insecta</taxon>
        <taxon>Pterygota</taxon>
        <taxon>Neoptera</taxon>
        <taxon>Endopterygota</taxon>
        <taxon>Diptera</taxon>
        <taxon>Brachycera</taxon>
        <taxon>Muscomorpha</taxon>
        <taxon>Ephydroidea</taxon>
        <taxon>Drosophilidae</taxon>
        <taxon>Drosophila</taxon>
        <taxon>Sophophora</taxon>
    </lineage>
</organism>
<accession>B4HQ22</accession>
<evidence type="ECO:0000313" key="2">
    <source>
        <dbReference type="EMBL" id="EDW47685.1"/>
    </source>
</evidence>
<protein>
    <submittedName>
        <fullName evidence="2">GM20303</fullName>
    </submittedName>
</protein>
<dbReference type="Proteomes" id="UP000001292">
    <property type="component" value="Unassembled WGS sequence"/>
</dbReference>
<keyword evidence="1" id="KW-1133">Transmembrane helix</keyword>
<keyword evidence="1" id="KW-0472">Membrane</keyword>
<feature type="transmembrane region" description="Helical" evidence="1">
    <location>
        <begin position="109"/>
        <end position="133"/>
    </location>
</feature>